<protein>
    <submittedName>
        <fullName evidence="1">Mg-dependent DNase TatD</fullName>
    </submittedName>
</protein>
<proteinExistence type="predicted"/>
<dbReference type="Proteomes" id="UP000050969">
    <property type="component" value="Unassembled WGS sequence"/>
</dbReference>
<evidence type="ECO:0000313" key="2">
    <source>
        <dbReference type="Proteomes" id="UP000050969"/>
    </source>
</evidence>
<dbReference type="Gene3D" id="3.20.20.140">
    <property type="entry name" value="Metal-dependent hydrolases"/>
    <property type="match status" value="1"/>
</dbReference>
<dbReference type="Pfam" id="PF01026">
    <property type="entry name" value="TatD_DNase"/>
    <property type="match status" value="1"/>
</dbReference>
<accession>A0A0R2MT95</accession>
<gene>
    <name evidence="1" type="ORF">IV56_GL002254</name>
</gene>
<reference evidence="1 2" key="1">
    <citation type="journal article" date="2015" name="Genome Announc.">
        <title>Expanding the biotechnology potential of lactobacilli through comparative genomics of 213 strains and associated genera.</title>
        <authorList>
            <person name="Sun Z."/>
            <person name="Harris H.M."/>
            <person name="McCann A."/>
            <person name="Guo C."/>
            <person name="Argimon S."/>
            <person name="Zhang W."/>
            <person name="Yang X."/>
            <person name="Jeffery I.B."/>
            <person name="Cooney J.C."/>
            <person name="Kagawa T.F."/>
            <person name="Liu W."/>
            <person name="Song Y."/>
            <person name="Salvetti E."/>
            <person name="Wrobel A."/>
            <person name="Rasinkangas P."/>
            <person name="Parkhill J."/>
            <person name="Rea M.C."/>
            <person name="O'Sullivan O."/>
            <person name="Ritari J."/>
            <person name="Douillard F.P."/>
            <person name="Paul Ross R."/>
            <person name="Yang R."/>
            <person name="Briner A.E."/>
            <person name="Felis G.E."/>
            <person name="de Vos W.M."/>
            <person name="Barrangou R."/>
            <person name="Klaenhammer T.R."/>
            <person name="Caufield P.W."/>
            <person name="Cui Y."/>
            <person name="Zhang H."/>
            <person name="O'Toole P.W."/>
        </authorList>
    </citation>
    <scope>NUCLEOTIDE SEQUENCE [LARGE SCALE GENOMIC DNA]</scope>
    <source>
        <strain evidence="1 2">DSM 24301</strain>
    </source>
</reference>
<dbReference type="GO" id="GO:0016788">
    <property type="term" value="F:hydrolase activity, acting on ester bonds"/>
    <property type="evidence" value="ECO:0007669"/>
    <property type="project" value="InterPro"/>
</dbReference>
<comment type="caution">
    <text evidence="1">The sequence shown here is derived from an EMBL/GenBank/DDBJ whole genome shotgun (WGS) entry which is preliminary data.</text>
</comment>
<dbReference type="PANTHER" id="PTHR46124">
    <property type="entry name" value="D-AMINOACYL-TRNA DEACYLASE"/>
    <property type="match status" value="1"/>
</dbReference>
<evidence type="ECO:0000313" key="1">
    <source>
        <dbReference type="EMBL" id="KRO15488.1"/>
    </source>
</evidence>
<dbReference type="STRING" id="1293598.IV56_GL002254"/>
<dbReference type="PATRIC" id="fig|1293598.4.peg.2355"/>
<name>A0A0R2MT95_9LACO</name>
<keyword evidence="2" id="KW-1185">Reference proteome</keyword>
<organism evidence="1 2">
    <name type="scientific">Lacticaseibacillus saniviri JCM 17471 = DSM 24301</name>
    <dbReference type="NCBI Taxonomy" id="1293598"/>
    <lineage>
        <taxon>Bacteria</taxon>
        <taxon>Bacillati</taxon>
        <taxon>Bacillota</taxon>
        <taxon>Bacilli</taxon>
        <taxon>Lactobacillales</taxon>
        <taxon>Lactobacillaceae</taxon>
        <taxon>Lacticaseibacillus</taxon>
    </lineage>
</organism>
<dbReference type="AlphaFoldDB" id="A0A0R2MT95"/>
<dbReference type="RefSeq" id="WP_056993260.1">
    <property type="nucleotide sequence ID" value="NZ_JQCE01000064.1"/>
</dbReference>
<dbReference type="SUPFAM" id="SSF51556">
    <property type="entry name" value="Metallo-dependent hydrolases"/>
    <property type="match status" value="1"/>
</dbReference>
<dbReference type="EMBL" id="JQCE01000064">
    <property type="protein sequence ID" value="KRO15488.1"/>
    <property type="molecule type" value="Genomic_DNA"/>
</dbReference>
<sequence length="235" mass="26350">MIGLIDAHSHATDAHFVWQQKELSIRSVINAENPTHLAELTRWQTPLISGGIHPWHTDTATTAMMTQLIAQTPVTGEIGLDTVWTKVPLATQLPWFKRQLDMADALQHPVIIHTKGAELLTAHLLQQHPGPFLIHWYSALTGLDQFLALPTYFSIGPDLMTDVAVQQVLRKVPLSRLLVESDGLESIYWATGQHQDYHETLLALYQQVAAVKHVSVSVVMKQLAINFEKFLHPVD</sequence>
<dbReference type="PANTHER" id="PTHR46124:SF2">
    <property type="entry name" value="D-AMINOACYL-TRNA DEACYLASE"/>
    <property type="match status" value="1"/>
</dbReference>
<dbReference type="InterPro" id="IPR032466">
    <property type="entry name" value="Metal_Hydrolase"/>
</dbReference>
<dbReference type="InterPro" id="IPR001130">
    <property type="entry name" value="TatD-like"/>
</dbReference>